<gene>
    <name evidence="1" type="ORF">EZS27_028403</name>
</gene>
<proteinExistence type="predicted"/>
<comment type="caution">
    <text evidence="1">The sequence shown here is derived from an EMBL/GenBank/DDBJ whole genome shotgun (WGS) entry which is preliminary data.</text>
</comment>
<organism evidence="1">
    <name type="scientific">termite gut metagenome</name>
    <dbReference type="NCBI Taxonomy" id="433724"/>
    <lineage>
        <taxon>unclassified sequences</taxon>
        <taxon>metagenomes</taxon>
        <taxon>organismal metagenomes</taxon>
    </lineage>
</organism>
<dbReference type="AlphaFoldDB" id="A0A5J4QJ93"/>
<name>A0A5J4QJ93_9ZZZZ</name>
<protein>
    <submittedName>
        <fullName evidence="1">Uncharacterized protein</fullName>
    </submittedName>
</protein>
<reference evidence="1" key="1">
    <citation type="submission" date="2019-03" db="EMBL/GenBank/DDBJ databases">
        <title>Single cell metagenomics reveals metabolic interactions within the superorganism composed of flagellate Streblomastix strix and complex community of Bacteroidetes bacteria on its surface.</title>
        <authorList>
            <person name="Treitli S.C."/>
            <person name="Kolisko M."/>
            <person name="Husnik F."/>
            <person name="Keeling P."/>
            <person name="Hampl V."/>
        </authorList>
    </citation>
    <scope>NUCLEOTIDE SEQUENCE</scope>
    <source>
        <strain evidence="1">STM</strain>
    </source>
</reference>
<sequence>MQIERYASHYLLLPEYGFLKQCAVEMKGREVLRIFLLPEEMENVEWYPGIILLSEKEEDRDGIILLFQVQYNLINEIPGAFQTNSCVERIAYLLYPFDFDRMTIIETTEIRKLE</sequence>
<dbReference type="EMBL" id="SNRY01003151">
    <property type="protein sequence ID" value="KAA6322016.1"/>
    <property type="molecule type" value="Genomic_DNA"/>
</dbReference>
<accession>A0A5J4QJ93</accession>
<evidence type="ECO:0000313" key="1">
    <source>
        <dbReference type="EMBL" id="KAA6322016.1"/>
    </source>
</evidence>